<dbReference type="Proteomes" id="UP001175271">
    <property type="component" value="Unassembled WGS sequence"/>
</dbReference>
<evidence type="ECO:0000313" key="3">
    <source>
        <dbReference type="Proteomes" id="UP001175271"/>
    </source>
</evidence>
<gene>
    <name evidence="2" type="ORF">QR680_000819</name>
</gene>
<evidence type="ECO:0000313" key="2">
    <source>
        <dbReference type="EMBL" id="KAK0394585.1"/>
    </source>
</evidence>
<reference evidence="2" key="1">
    <citation type="submission" date="2023-06" db="EMBL/GenBank/DDBJ databases">
        <title>Genomic analysis of the entomopathogenic nematode Steinernema hermaphroditum.</title>
        <authorList>
            <person name="Schwarz E.M."/>
            <person name="Heppert J.K."/>
            <person name="Baniya A."/>
            <person name="Schwartz H.T."/>
            <person name="Tan C.-H."/>
            <person name="Antoshechkin I."/>
            <person name="Sternberg P.W."/>
            <person name="Goodrich-Blair H."/>
            <person name="Dillman A.R."/>
        </authorList>
    </citation>
    <scope>NUCLEOTIDE SEQUENCE</scope>
    <source>
        <strain evidence="2">PS9179</strain>
        <tissue evidence="2">Whole animal</tissue>
    </source>
</reference>
<comment type="caution">
    <text evidence="2">The sequence shown here is derived from an EMBL/GenBank/DDBJ whole genome shotgun (WGS) entry which is preliminary data.</text>
</comment>
<name>A0AA39GW00_9BILA</name>
<dbReference type="EMBL" id="JAUCMV010000005">
    <property type="protein sequence ID" value="KAK0394585.1"/>
    <property type="molecule type" value="Genomic_DNA"/>
</dbReference>
<accession>A0AA39GW00</accession>
<evidence type="ECO:0000256" key="1">
    <source>
        <dbReference type="SAM" id="MobiDB-lite"/>
    </source>
</evidence>
<feature type="region of interest" description="Disordered" evidence="1">
    <location>
        <begin position="99"/>
        <end position="172"/>
    </location>
</feature>
<sequence length="172" mass="19246">MSESEFFANFGSFTSEPEFMPIPRMTPSRYLHLMAREDFLKLTREEPNTPPRPTAVEQCSHPVMFQIGGTPVANGSVRDSTHEPCPLTSMLNALRAADKLAESRKLSQEKPPNSDNISHGLDNSKVDDSKNRLELPKSIVDNNQHGDKDLKQAGVKENASQFDDTDVFQMEL</sequence>
<protein>
    <submittedName>
        <fullName evidence="2">Uncharacterized protein</fullName>
    </submittedName>
</protein>
<proteinExistence type="predicted"/>
<feature type="compositionally biased region" description="Basic and acidic residues" evidence="1">
    <location>
        <begin position="122"/>
        <end position="135"/>
    </location>
</feature>
<keyword evidence="3" id="KW-1185">Reference proteome</keyword>
<dbReference type="AlphaFoldDB" id="A0AA39GW00"/>
<organism evidence="2 3">
    <name type="scientific">Steinernema hermaphroditum</name>
    <dbReference type="NCBI Taxonomy" id="289476"/>
    <lineage>
        <taxon>Eukaryota</taxon>
        <taxon>Metazoa</taxon>
        <taxon>Ecdysozoa</taxon>
        <taxon>Nematoda</taxon>
        <taxon>Chromadorea</taxon>
        <taxon>Rhabditida</taxon>
        <taxon>Tylenchina</taxon>
        <taxon>Panagrolaimomorpha</taxon>
        <taxon>Strongyloidoidea</taxon>
        <taxon>Steinernematidae</taxon>
        <taxon>Steinernema</taxon>
    </lineage>
</organism>
<feature type="compositionally biased region" description="Basic and acidic residues" evidence="1">
    <location>
        <begin position="99"/>
        <end position="108"/>
    </location>
</feature>